<accession>A0A8J7GDU6</accession>
<dbReference type="RefSeq" id="WP_197005490.1">
    <property type="nucleotide sequence ID" value="NZ_BONS01000009.1"/>
</dbReference>
<sequence>MEALWDPASGLSDADRAHFSNLWDSRCALNVPGPFYTGETDTCWTGRLVAPDNVLYGGEYFTEYIFRQPRGADEVQGVMEAARLDPFAGYACDGNDHWTPPSVRAWWESRSWVIDSVTESLRVLESEERAASRDAAEGARQFLAYIGTGLEDDLRAYAVLLGGVDDDW</sequence>
<name>A0A8J7GDU6_9ACTN</name>
<reference evidence="1" key="1">
    <citation type="submission" date="2020-11" db="EMBL/GenBank/DDBJ databases">
        <title>Sequencing the genomes of 1000 actinobacteria strains.</title>
        <authorList>
            <person name="Klenk H.-P."/>
        </authorList>
    </citation>
    <scope>NUCLEOTIDE SEQUENCE</scope>
    <source>
        <strain evidence="1">DSM 45356</strain>
    </source>
</reference>
<protein>
    <submittedName>
        <fullName evidence="1">Uncharacterized protein</fullName>
    </submittedName>
</protein>
<dbReference type="EMBL" id="JADOUF010000001">
    <property type="protein sequence ID" value="MBG6138768.1"/>
    <property type="molecule type" value="Genomic_DNA"/>
</dbReference>
<keyword evidence="2" id="KW-1185">Reference proteome</keyword>
<dbReference type="AlphaFoldDB" id="A0A8J7GDU6"/>
<comment type="caution">
    <text evidence="1">The sequence shown here is derived from an EMBL/GenBank/DDBJ whole genome shotgun (WGS) entry which is preliminary data.</text>
</comment>
<evidence type="ECO:0000313" key="1">
    <source>
        <dbReference type="EMBL" id="MBG6138768.1"/>
    </source>
</evidence>
<evidence type="ECO:0000313" key="2">
    <source>
        <dbReference type="Proteomes" id="UP000622552"/>
    </source>
</evidence>
<organism evidence="1 2">
    <name type="scientific">Longispora fulva</name>
    <dbReference type="NCBI Taxonomy" id="619741"/>
    <lineage>
        <taxon>Bacteria</taxon>
        <taxon>Bacillati</taxon>
        <taxon>Actinomycetota</taxon>
        <taxon>Actinomycetes</taxon>
        <taxon>Micromonosporales</taxon>
        <taxon>Micromonosporaceae</taxon>
        <taxon>Longispora</taxon>
    </lineage>
</organism>
<dbReference type="Proteomes" id="UP000622552">
    <property type="component" value="Unassembled WGS sequence"/>
</dbReference>
<gene>
    <name evidence="1" type="ORF">IW245_004962</name>
</gene>
<proteinExistence type="predicted"/>